<dbReference type="SMART" id="SM00448">
    <property type="entry name" value="REC"/>
    <property type="match status" value="1"/>
</dbReference>
<dbReference type="InterPro" id="IPR011006">
    <property type="entry name" value="CheY-like_superfamily"/>
</dbReference>
<evidence type="ECO:0000256" key="2">
    <source>
        <dbReference type="ARBA" id="ARBA00023125"/>
    </source>
</evidence>
<dbReference type="CDD" id="cd06170">
    <property type="entry name" value="LuxR_C_like"/>
    <property type="match status" value="1"/>
</dbReference>
<dbReference type="PANTHER" id="PTHR43214">
    <property type="entry name" value="TWO-COMPONENT RESPONSE REGULATOR"/>
    <property type="match status" value="1"/>
</dbReference>
<dbReference type="CDD" id="cd17535">
    <property type="entry name" value="REC_NarL-like"/>
    <property type="match status" value="1"/>
</dbReference>
<dbReference type="SUPFAM" id="SSF46894">
    <property type="entry name" value="C-terminal effector domain of the bipartite response regulators"/>
    <property type="match status" value="1"/>
</dbReference>
<dbReference type="PANTHER" id="PTHR43214:SF43">
    <property type="entry name" value="TWO-COMPONENT RESPONSE REGULATOR"/>
    <property type="match status" value="1"/>
</dbReference>
<sequence>MTPEPDPIRLLIVDDHPVVRDGLVAILHQGEPDLEVVGEAGEGREAVTRWRELRPTVTIMDLQLPGQSGVEAITAIRREDPEARVLVLTTFDGDADIQRALEAGARGYLLKNVRRATLIEAVRAVAAGQRYLPPATAARLVEAMESERLTARELDVLALLAKGMRNREIAEELRLAEPTIKIHVNNLLRKLQVKDRTEAAVVALRRGLIHLEP</sequence>
<dbReference type="InterPro" id="IPR016032">
    <property type="entry name" value="Sig_transdc_resp-reg_C-effctor"/>
</dbReference>
<dbReference type="InterPro" id="IPR001789">
    <property type="entry name" value="Sig_transdc_resp-reg_receiver"/>
</dbReference>
<dbReference type="GO" id="GO:0003677">
    <property type="term" value="F:DNA binding"/>
    <property type="evidence" value="ECO:0007669"/>
    <property type="project" value="UniProtKB-KW"/>
</dbReference>
<keyword evidence="2 6" id="KW-0238">DNA-binding</keyword>
<protein>
    <submittedName>
        <fullName evidence="6">DNA-binding response regulator</fullName>
    </submittedName>
</protein>
<evidence type="ECO:0000259" key="4">
    <source>
        <dbReference type="PROSITE" id="PS50043"/>
    </source>
</evidence>
<dbReference type="InterPro" id="IPR039420">
    <property type="entry name" value="WalR-like"/>
</dbReference>
<dbReference type="PROSITE" id="PS00622">
    <property type="entry name" value="HTH_LUXR_1"/>
    <property type="match status" value="1"/>
</dbReference>
<dbReference type="Proteomes" id="UP001165089">
    <property type="component" value="Unassembled WGS sequence"/>
</dbReference>
<organism evidence="6 7">
    <name type="scientific">Geothrix rubra</name>
    <dbReference type="NCBI Taxonomy" id="2927977"/>
    <lineage>
        <taxon>Bacteria</taxon>
        <taxon>Pseudomonadati</taxon>
        <taxon>Acidobacteriota</taxon>
        <taxon>Holophagae</taxon>
        <taxon>Holophagales</taxon>
        <taxon>Holophagaceae</taxon>
        <taxon>Geothrix</taxon>
    </lineage>
</organism>
<name>A0ABQ5Q8M4_9BACT</name>
<dbReference type="EMBL" id="BSDD01000004">
    <property type="protein sequence ID" value="GLH70879.1"/>
    <property type="molecule type" value="Genomic_DNA"/>
</dbReference>
<comment type="caution">
    <text evidence="6">The sequence shown here is derived from an EMBL/GenBank/DDBJ whole genome shotgun (WGS) entry which is preliminary data.</text>
</comment>
<dbReference type="Gene3D" id="3.40.50.2300">
    <property type="match status" value="1"/>
</dbReference>
<keyword evidence="7" id="KW-1185">Reference proteome</keyword>
<evidence type="ECO:0000256" key="1">
    <source>
        <dbReference type="ARBA" id="ARBA00022553"/>
    </source>
</evidence>
<proteinExistence type="predicted"/>
<evidence type="ECO:0000259" key="5">
    <source>
        <dbReference type="PROSITE" id="PS50110"/>
    </source>
</evidence>
<dbReference type="PROSITE" id="PS50110">
    <property type="entry name" value="RESPONSE_REGULATORY"/>
    <property type="match status" value="1"/>
</dbReference>
<reference evidence="6 7" key="1">
    <citation type="journal article" date="2023" name="Antonie Van Leeuwenhoek">
        <title>Mesoterricola silvestris gen. nov., sp. nov., Mesoterricola sediminis sp. nov., Geothrix oryzae sp. nov., Geothrix edaphica sp. nov., Geothrix rubra sp. nov., and Geothrix limicola sp. nov., six novel members of Acidobacteriota isolated from soils.</title>
        <authorList>
            <person name="Itoh H."/>
            <person name="Sugisawa Y."/>
            <person name="Mise K."/>
            <person name="Xu Z."/>
            <person name="Kuniyasu M."/>
            <person name="Ushijima N."/>
            <person name="Kawano K."/>
            <person name="Kobayashi E."/>
            <person name="Shiratori Y."/>
            <person name="Masuda Y."/>
            <person name="Senoo K."/>
        </authorList>
    </citation>
    <scope>NUCLEOTIDE SEQUENCE [LARGE SCALE GENOMIC DNA]</scope>
    <source>
        <strain evidence="6 7">Red803</strain>
    </source>
</reference>
<dbReference type="InterPro" id="IPR058245">
    <property type="entry name" value="NreC/VraR/RcsB-like_REC"/>
</dbReference>
<evidence type="ECO:0000313" key="6">
    <source>
        <dbReference type="EMBL" id="GLH70879.1"/>
    </source>
</evidence>
<dbReference type="RefSeq" id="WP_285726535.1">
    <property type="nucleotide sequence ID" value="NZ_BSDD01000004.1"/>
</dbReference>
<dbReference type="Pfam" id="PF00072">
    <property type="entry name" value="Response_reg"/>
    <property type="match status" value="1"/>
</dbReference>
<dbReference type="PROSITE" id="PS50043">
    <property type="entry name" value="HTH_LUXR_2"/>
    <property type="match status" value="1"/>
</dbReference>
<evidence type="ECO:0000313" key="7">
    <source>
        <dbReference type="Proteomes" id="UP001165089"/>
    </source>
</evidence>
<keyword evidence="1 3" id="KW-0597">Phosphoprotein</keyword>
<dbReference type="Pfam" id="PF00196">
    <property type="entry name" value="GerE"/>
    <property type="match status" value="1"/>
</dbReference>
<dbReference type="SUPFAM" id="SSF52172">
    <property type="entry name" value="CheY-like"/>
    <property type="match status" value="1"/>
</dbReference>
<feature type="domain" description="Response regulatory" evidence="5">
    <location>
        <begin position="9"/>
        <end position="126"/>
    </location>
</feature>
<evidence type="ECO:0000256" key="3">
    <source>
        <dbReference type="PROSITE-ProRule" id="PRU00169"/>
    </source>
</evidence>
<dbReference type="PRINTS" id="PR00038">
    <property type="entry name" value="HTHLUXR"/>
</dbReference>
<accession>A0ABQ5Q8M4</accession>
<gene>
    <name evidence="6" type="ORF">GETHPA_24120</name>
</gene>
<dbReference type="InterPro" id="IPR000792">
    <property type="entry name" value="Tscrpt_reg_LuxR_C"/>
</dbReference>
<feature type="domain" description="HTH luxR-type" evidence="4">
    <location>
        <begin position="142"/>
        <end position="207"/>
    </location>
</feature>
<feature type="modified residue" description="4-aspartylphosphate" evidence="3">
    <location>
        <position position="61"/>
    </location>
</feature>
<dbReference type="SMART" id="SM00421">
    <property type="entry name" value="HTH_LUXR"/>
    <property type="match status" value="1"/>
</dbReference>